<dbReference type="Pfam" id="PF14036">
    <property type="entry name" value="YlaH"/>
    <property type="match status" value="1"/>
</dbReference>
<reference evidence="3" key="1">
    <citation type="journal article" date="2019" name="Int. J. Syst. Evol. Microbiol.">
        <title>The Global Catalogue of Microorganisms (GCM) 10K type strain sequencing project: providing services to taxonomists for standard genome sequencing and annotation.</title>
        <authorList>
            <consortium name="The Broad Institute Genomics Platform"/>
            <consortium name="The Broad Institute Genome Sequencing Center for Infectious Disease"/>
            <person name="Wu L."/>
            <person name="Ma J."/>
        </authorList>
    </citation>
    <scope>NUCLEOTIDE SEQUENCE [LARGE SCALE GENOMIC DNA]</scope>
    <source>
        <strain evidence="3">GH52</strain>
    </source>
</reference>
<evidence type="ECO:0000313" key="3">
    <source>
        <dbReference type="Proteomes" id="UP001597362"/>
    </source>
</evidence>
<dbReference type="EMBL" id="JBHUHO010000030">
    <property type="protein sequence ID" value="MFD2116242.1"/>
    <property type="molecule type" value="Genomic_DNA"/>
</dbReference>
<evidence type="ECO:0000256" key="1">
    <source>
        <dbReference type="SAM" id="Phobius"/>
    </source>
</evidence>
<organism evidence="2 3">
    <name type="scientific">Paenibacillus yanchengensis</name>
    <dbReference type="NCBI Taxonomy" id="2035833"/>
    <lineage>
        <taxon>Bacteria</taxon>
        <taxon>Bacillati</taxon>
        <taxon>Bacillota</taxon>
        <taxon>Bacilli</taxon>
        <taxon>Bacillales</taxon>
        <taxon>Paenibacillaceae</taxon>
        <taxon>Paenibacillus</taxon>
    </lineage>
</organism>
<dbReference type="Proteomes" id="UP001597362">
    <property type="component" value="Unassembled WGS sequence"/>
</dbReference>
<accession>A0ABW4YKI6</accession>
<gene>
    <name evidence="2" type="ORF">ACFSJH_10960</name>
</gene>
<keyword evidence="1" id="KW-0472">Membrane</keyword>
<keyword evidence="1" id="KW-0812">Transmembrane</keyword>
<name>A0ABW4YKI6_9BACL</name>
<sequence length="90" mass="10710">MQQWLSEHMLVSYILIVLFTIFIFNQVFRPQQQKLPVLKEVMIYVVIAIGSFVLTILQVDKLPIIQCMAIAVGMMMLLRGRQMYDRWKYK</sequence>
<evidence type="ECO:0000313" key="2">
    <source>
        <dbReference type="EMBL" id="MFD2116242.1"/>
    </source>
</evidence>
<feature type="transmembrane region" description="Helical" evidence="1">
    <location>
        <begin position="41"/>
        <end position="57"/>
    </location>
</feature>
<feature type="transmembrane region" description="Helical" evidence="1">
    <location>
        <begin position="12"/>
        <end position="29"/>
    </location>
</feature>
<protein>
    <submittedName>
        <fullName evidence="2">YlaH-like family protein</fullName>
    </submittedName>
</protein>
<proteinExistence type="predicted"/>
<keyword evidence="1" id="KW-1133">Transmembrane helix</keyword>
<keyword evidence="3" id="KW-1185">Reference proteome</keyword>
<dbReference type="RefSeq" id="WP_377772224.1">
    <property type="nucleotide sequence ID" value="NZ_JBHUHO010000030.1"/>
</dbReference>
<feature type="transmembrane region" description="Helical" evidence="1">
    <location>
        <begin position="63"/>
        <end position="80"/>
    </location>
</feature>
<dbReference type="InterPro" id="IPR025620">
    <property type="entry name" value="YlaH"/>
</dbReference>
<comment type="caution">
    <text evidence="2">The sequence shown here is derived from an EMBL/GenBank/DDBJ whole genome shotgun (WGS) entry which is preliminary data.</text>
</comment>